<dbReference type="Gene3D" id="3.40.50.300">
    <property type="entry name" value="P-loop containing nucleotide triphosphate hydrolases"/>
    <property type="match status" value="1"/>
</dbReference>
<evidence type="ECO:0000313" key="6">
    <source>
        <dbReference type="EMBL" id="CCH78191.1"/>
    </source>
</evidence>
<evidence type="ECO:0000256" key="2">
    <source>
        <dbReference type="ARBA" id="ARBA00022448"/>
    </source>
</evidence>
<dbReference type="InterPro" id="IPR003439">
    <property type="entry name" value="ABC_transporter-like_ATP-bd"/>
</dbReference>
<name>A0A077LWZ5_9MICO</name>
<organism evidence="6 7">
    <name type="scientific">Nostocoides japonicum T1-X7</name>
    <dbReference type="NCBI Taxonomy" id="1194083"/>
    <lineage>
        <taxon>Bacteria</taxon>
        <taxon>Bacillati</taxon>
        <taxon>Actinomycetota</taxon>
        <taxon>Actinomycetes</taxon>
        <taxon>Micrococcales</taxon>
        <taxon>Intrasporangiaceae</taxon>
        <taxon>Nostocoides</taxon>
    </lineage>
</organism>
<comment type="similarity">
    <text evidence="1">Belongs to the ABC transporter superfamily.</text>
</comment>
<dbReference type="EMBL" id="CAJB01000182">
    <property type="protein sequence ID" value="CCH78191.1"/>
    <property type="molecule type" value="Genomic_DNA"/>
</dbReference>
<gene>
    <name evidence="6" type="ORF">BN12_2620006</name>
</gene>
<keyword evidence="4" id="KW-0067">ATP-binding</keyword>
<keyword evidence="3" id="KW-0547">Nucleotide-binding</keyword>
<dbReference type="CDD" id="cd03230">
    <property type="entry name" value="ABC_DR_subfamily_A"/>
    <property type="match status" value="1"/>
</dbReference>
<dbReference type="SUPFAM" id="SSF52540">
    <property type="entry name" value="P-loop containing nucleoside triphosphate hydrolases"/>
    <property type="match status" value="1"/>
</dbReference>
<dbReference type="PANTHER" id="PTHR43335">
    <property type="entry name" value="ABC TRANSPORTER, ATP-BINDING PROTEIN"/>
    <property type="match status" value="1"/>
</dbReference>
<evidence type="ECO:0000256" key="3">
    <source>
        <dbReference type="ARBA" id="ARBA00022741"/>
    </source>
</evidence>
<dbReference type="OrthoDB" id="9804819at2"/>
<dbReference type="InterPro" id="IPR003593">
    <property type="entry name" value="AAA+_ATPase"/>
</dbReference>
<protein>
    <submittedName>
        <fullName evidence="6">ABC-type multidrug transport system, ATPase component</fullName>
    </submittedName>
</protein>
<dbReference type="RefSeq" id="WP_048555155.1">
    <property type="nucleotide sequence ID" value="NZ_HF570958.1"/>
</dbReference>
<dbReference type="InterPro" id="IPR027417">
    <property type="entry name" value="P-loop_NTPase"/>
</dbReference>
<dbReference type="PROSITE" id="PS50893">
    <property type="entry name" value="ABC_TRANSPORTER_2"/>
    <property type="match status" value="1"/>
</dbReference>
<dbReference type="GO" id="GO:0005524">
    <property type="term" value="F:ATP binding"/>
    <property type="evidence" value="ECO:0007669"/>
    <property type="project" value="UniProtKB-KW"/>
</dbReference>
<dbReference type="Proteomes" id="UP000035721">
    <property type="component" value="Unassembled WGS sequence"/>
</dbReference>
<dbReference type="Pfam" id="PF00005">
    <property type="entry name" value="ABC_tran"/>
    <property type="match status" value="1"/>
</dbReference>
<evidence type="ECO:0000313" key="7">
    <source>
        <dbReference type="Proteomes" id="UP000035721"/>
    </source>
</evidence>
<evidence type="ECO:0000259" key="5">
    <source>
        <dbReference type="PROSITE" id="PS50893"/>
    </source>
</evidence>
<evidence type="ECO:0000256" key="4">
    <source>
        <dbReference type="ARBA" id="ARBA00022840"/>
    </source>
</evidence>
<dbReference type="GO" id="GO:0016887">
    <property type="term" value="F:ATP hydrolysis activity"/>
    <property type="evidence" value="ECO:0007669"/>
    <property type="project" value="InterPro"/>
</dbReference>
<keyword evidence="7" id="KW-1185">Reference proteome</keyword>
<proteinExistence type="inferred from homology"/>
<dbReference type="STRING" id="1194083.BN12_2620006"/>
<comment type="caution">
    <text evidence="6">The sequence shown here is derived from an EMBL/GenBank/DDBJ whole genome shotgun (WGS) entry which is preliminary data.</text>
</comment>
<reference evidence="6 7" key="1">
    <citation type="journal article" date="2013" name="ISME J.">
        <title>A metabolic model for members of the genus Tetrasphaera involved in enhanced biological phosphorus removal.</title>
        <authorList>
            <person name="Kristiansen R."/>
            <person name="Nguyen H.T.T."/>
            <person name="Saunders A.M."/>
            <person name="Nielsen J.L."/>
            <person name="Wimmer R."/>
            <person name="Le V.Q."/>
            <person name="McIlroy S.J."/>
            <person name="Petrovski S."/>
            <person name="Seviour R.J."/>
            <person name="Calteau A."/>
            <person name="Nielsen K.L."/>
            <person name="Nielsen P.H."/>
        </authorList>
    </citation>
    <scope>NUCLEOTIDE SEQUENCE [LARGE SCALE GENOMIC DNA]</scope>
    <source>
        <strain evidence="6 7">T1-X7</strain>
    </source>
</reference>
<dbReference type="AlphaFoldDB" id="A0A077LWZ5"/>
<sequence>MESSSRGIEVRGVRRAFGSVLAVEDISLTARPGEITALVGPNGAGKTTLLLMLATLLAPDQGEIRIDGVDPVTRPREVRAHIGWMPDGFGTWDALTVREVLLTICAAYDMRTERARTRTDEVLALLHLGELADRRARVLSRGQKQRLGLARALVHEPSVLLLDEPASGLDPRSRIELRDVLRGLAAEGRTVLVSSHILTELQEVADRAVIVSRGRSIDVQTLEPDGSAATVARWRVSSLDTERLRGWLDDRRVSWRPDLTATEVDVVGEEAAAALLAELVRDDIRITSYAPSQGALEAAYLAATEDRQ</sequence>
<evidence type="ECO:0000256" key="1">
    <source>
        <dbReference type="ARBA" id="ARBA00005417"/>
    </source>
</evidence>
<dbReference type="SMART" id="SM00382">
    <property type="entry name" value="AAA"/>
    <property type="match status" value="1"/>
</dbReference>
<accession>A0A077LWZ5</accession>
<dbReference type="PANTHER" id="PTHR43335:SF3">
    <property type="entry name" value="ABC TRANSPORTER"/>
    <property type="match status" value="1"/>
</dbReference>
<keyword evidence="2" id="KW-0813">Transport</keyword>
<feature type="domain" description="ABC transporter" evidence="5">
    <location>
        <begin position="8"/>
        <end position="238"/>
    </location>
</feature>